<dbReference type="AlphaFoldDB" id="A0A4R9KA24"/>
<keyword evidence="3" id="KW-1185">Reference proteome</keyword>
<gene>
    <name evidence="2" type="ORF">EHQ64_06235</name>
</gene>
<dbReference type="Pfam" id="PF09413">
    <property type="entry name" value="DUF2007"/>
    <property type="match status" value="1"/>
</dbReference>
<dbReference type="EMBL" id="RQGF01000012">
    <property type="protein sequence ID" value="TGL63547.1"/>
    <property type="molecule type" value="Genomic_DNA"/>
</dbReference>
<feature type="domain" description="DUF2007" evidence="1">
    <location>
        <begin position="1"/>
        <end position="66"/>
    </location>
</feature>
<proteinExistence type="predicted"/>
<evidence type="ECO:0000313" key="2">
    <source>
        <dbReference type="EMBL" id="TGL63547.1"/>
    </source>
</evidence>
<dbReference type="Proteomes" id="UP000297762">
    <property type="component" value="Unassembled WGS sequence"/>
</dbReference>
<evidence type="ECO:0000313" key="3">
    <source>
        <dbReference type="Proteomes" id="UP000297762"/>
    </source>
</evidence>
<sequence>MKKIFQTNDYMEAVLLESRLSALEIPYVKEGDELNPLRGILPLNDTLITIFVDDEDFERAYELLSEEMEEGQS</sequence>
<organism evidence="2 3">
    <name type="scientific">Leptospira sarikeiensis</name>
    <dbReference type="NCBI Taxonomy" id="2484943"/>
    <lineage>
        <taxon>Bacteria</taxon>
        <taxon>Pseudomonadati</taxon>
        <taxon>Spirochaetota</taxon>
        <taxon>Spirochaetia</taxon>
        <taxon>Leptospirales</taxon>
        <taxon>Leptospiraceae</taxon>
        <taxon>Leptospira</taxon>
    </lineage>
</organism>
<name>A0A4R9KA24_9LEPT</name>
<dbReference type="SUPFAM" id="SSF54913">
    <property type="entry name" value="GlnB-like"/>
    <property type="match status" value="1"/>
</dbReference>
<dbReference type="InterPro" id="IPR018551">
    <property type="entry name" value="DUF2007"/>
</dbReference>
<dbReference type="OrthoDB" id="336691at2"/>
<comment type="caution">
    <text evidence="2">The sequence shown here is derived from an EMBL/GenBank/DDBJ whole genome shotgun (WGS) entry which is preliminary data.</text>
</comment>
<accession>A0A4R9KA24</accession>
<dbReference type="Gene3D" id="3.30.70.790">
    <property type="entry name" value="UreE, C-terminal domain"/>
    <property type="match status" value="1"/>
</dbReference>
<dbReference type="RefSeq" id="WP_135648628.1">
    <property type="nucleotide sequence ID" value="NZ_RQGF01000012.1"/>
</dbReference>
<dbReference type="InterPro" id="IPR011322">
    <property type="entry name" value="N-reg_PII-like_a/b"/>
</dbReference>
<protein>
    <submittedName>
        <fullName evidence="2">DUF2007 domain-containing protein</fullName>
    </submittedName>
</protein>
<reference evidence="2" key="1">
    <citation type="journal article" date="2019" name="PLoS Negl. Trop. Dis.">
        <title>Revisiting the worldwide diversity of Leptospira species in the environment.</title>
        <authorList>
            <person name="Vincent A.T."/>
            <person name="Schiettekatte O."/>
            <person name="Bourhy P."/>
            <person name="Veyrier F.J."/>
            <person name="Picardeau M."/>
        </authorList>
    </citation>
    <scope>NUCLEOTIDE SEQUENCE [LARGE SCALE GENOMIC DNA]</scope>
    <source>
        <strain evidence="2">201702455</strain>
    </source>
</reference>
<evidence type="ECO:0000259" key="1">
    <source>
        <dbReference type="Pfam" id="PF09413"/>
    </source>
</evidence>